<accession>A0A0H2XNN6</accession>
<protein>
    <submittedName>
        <fullName evidence="2">Uncharacterized protein</fullName>
    </submittedName>
</protein>
<dbReference type="HOGENOM" id="CLU_2056923_0_0_4"/>
<proteinExistence type="predicted"/>
<reference evidence="2" key="1">
    <citation type="submission" date="2006-05" db="EMBL/GenBank/DDBJ databases">
        <title>Complete sequence of chromosome 1 of Burkholderia cenocepacia AU 1054.</title>
        <authorList>
            <consortium name="US DOE Joint Genome Institute"/>
            <person name="Copeland A."/>
            <person name="Lucas S."/>
            <person name="Lapidus A."/>
            <person name="Barry K."/>
            <person name="Detter J.C."/>
            <person name="Glavina del Rio T."/>
            <person name="Hammon N."/>
            <person name="Israni S."/>
            <person name="Dalin E."/>
            <person name="Tice H."/>
            <person name="Pitluck S."/>
            <person name="Chain P."/>
            <person name="Malfatti S."/>
            <person name="Shin M."/>
            <person name="Vergez L."/>
            <person name="Schmutz J."/>
            <person name="Larimer F."/>
            <person name="Land M."/>
            <person name="Hauser L."/>
            <person name="Kyrpides N."/>
            <person name="Lykidis A."/>
            <person name="LiPuma J.J."/>
            <person name="Konstantinidis K."/>
            <person name="Tiedje J.M."/>
            <person name="Richardson P."/>
        </authorList>
    </citation>
    <scope>NUCLEOTIDE SEQUENCE [LARGE SCALE GENOMIC DNA]</scope>
    <source>
        <strain evidence="2">AU 1054</strain>
    </source>
</reference>
<evidence type="ECO:0000256" key="1">
    <source>
        <dbReference type="SAM" id="MobiDB-lite"/>
    </source>
</evidence>
<dbReference type="EMBL" id="CP000378">
    <property type="protein sequence ID" value="ABF76052.1"/>
    <property type="molecule type" value="Genomic_DNA"/>
</dbReference>
<sequence>MSGGMTAVARVDVRPPLRQGMLPVVPPIVIGASFRCSAHPLVAFPSSSTAKGWLSPHPHPHPQTDRAARRRKRVPHFFRFFISPDPACQPRSRGRACISAIDDLINQCIGINGGGKMSR</sequence>
<feature type="region of interest" description="Disordered" evidence="1">
    <location>
        <begin position="50"/>
        <end position="69"/>
    </location>
</feature>
<dbReference type="AlphaFoldDB" id="A0A0H2XNN6"/>
<gene>
    <name evidence="2" type="ordered locus">Bcen_1145</name>
</gene>
<organism evidence="2">
    <name type="scientific">Burkholderia orbicola (strain AU 1054)</name>
    <dbReference type="NCBI Taxonomy" id="331271"/>
    <lineage>
        <taxon>Bacteria</taxon>
        <taxon>Pseudomonadati</taxon>
        <taxon>Pseudomonadota</taxon>
        <taxon>Betaproteobacteria</taxon>
        <taxon>Burkholderiales</taxon>
        <taxon>Burkholderiaceae</taxon>
        <taxon>Burkholderia</taxon>
        <taxon>Burkholderia cepacia complex</taxon>
        <taxon>Burkholderia orbicola</taxon>
    </lineage>
</organism>
<name>A0A0H2XNN6_BURO1</name>
<evidence type="ECO:0000313" key="2">
    <source>
        <dbReference type="EMBL" id="ABF76052.1"/>
    </source>
</evidence>